<evidence type="ECO:0000313" key="1">
    <source>
        <dbReference type="EMBL" id="EST12206.1"/>
    </source>
</evidence>
<sequence>MTNDDFESKPVQLAISRKDAQWMKASLNDDEEEDDE</sequence>
<comment type="caution">
    <text evidence="1">The sequence shown here is derived from an EMBL/GenBank/DDBJ whole genome shotgun (WGS) entry which is preliminary data.</text>
</comment>
<keyword evidence="2" id="KW-1185">Reference proteome</keyword>
<evidence type="ECO:0000313" key="2">
    <source>
        <dbReference type="Proteomes" id="UP000018296"/>
    </source>
</evidence>
<dbReference type="Proteomes" id="UP000018296">
    <property type="component" value="Unassembled WGS sequence"/>
</dbReference>
<gene>
    <name evidence="1" type="ORF">P343_07785</name>
</gene>
<protein>
    <submittedName>
        <fullName evidence="1">Uncharacterized protein</fullName>
    </submittedName>
</protein>
<proteinExistence type="predicted"/>
<organism evidence="1 2">
    <name type="scientific">Sporolactobacillus laevolacticus DSM 442</name>
    <dbReference type="NCBI Taxonomy" id="1395513"/>
    <lineage>
        <taxon>Bacteria</taxon>
        <taxon>Bacillati</taxon>
        <taxon>Bacillota</taxon>
        <taxon>Bacilli</taxon>
        <taxon>Bacillales</taxon>
        <taxon>Sporolactobacillaceae</taxon>
        <taxon>Sporolactobacillus</taxon>
    </lineage>
</organism>
<dbReference type="AlphaFoldDB" id="V6IZG7"/>
<name>V6IZG7_9BACL</name>
<dbReference type="PATRIC" id="fig|1395513.3.peg.1580"/>
<accession>V6IZG7</accession>
<dbReference type="EMBL" id="AWTC01000006">
    <property type="protein sequence ID" value="EST12206.1"/>
    <property type="molecule type" value="Genomic_DNA"/>
</dbReference>
<dbReference type="STRING" id="1395513.P343_07785"/>
<reference evidence="1 2" key="1">
    <citation type="journal article" date="2013" name="Genome Announc.">
        <title>Genome Sequence of Sporolactobacillus laevolacticus DSM442, an Efficient Polymer-Grade D-Lactate Producer from Agricultural Waste Cottonseed as a Nitrogen Source.</title>
        <authorList>
            <person name="Wang H."/>
            <person name="Wang L."/>
            <person name="Ju J."/>
            <person name="Yu B."/>
            <person name="Ma Y."/>
        </authorList>
    </citation>
    <scope>NUCLEOTIDE SEQUENCE [LARGE SCALE GENOMIC DNA]</scope>
    <source>
        <strain evidence="1 2">DSM 442</strain>
    </source>
</reference>